<reference evidence="3" key="1">
    <citation type="submission" date="2020-07" db="EMBL/GenBank/DDBJ databases">
        <title>Draft Genome Sequence of a Deep-Sea Yeast, Naganishia (Cryptococcus) liquefaciens strain N6.</title>
        <authorList>
            <person name="Han Y.W."/>
            <person name="Kajitani R."/>
            <person name="Morimoto H."/>
            <person name="Parhat M."/>
            <person name="Tsubouchi H."/>
            <person name="Bakenova O."/>
            <person name="Ogata M."/>
            <person name="Argunhan B."/>
            <person name="Aoki R."/>
            <person name="Kajiwara S."/>
            <person name="Itoh T."/>
            <person name="Iwasaki H."/>
        </authorList>
    </citation>
    <scope>NUCLEOTIDE SEQUENCE</scope>
    <source>
        <strain evidence="3">N6</strain>
    </source>
</reference>
<evidence type="ECO:0000313" key="3">
    <source>
        <dbReference type="EMBL" id="GHJ85732.1"/>
    </source>
</evidence>
<name>A0A8H3TR86_9TREE</name>
<dbReference type="InterPro" id="IPR057683">
    <property type="entry name" value="DUF7923"/>
</dbReference>
<protein>
    <recommendedName>
        <fullName evidence="2">DUF7923 domain-containing protein</fullName>
    </recommendedName>
</protein>
<dbReference type="Pfam" id="PF25540">
    <property type="entry name" value="DUF7923"/>
    <property type="match status" value="1"/>
</dbReference>
<keyword evidence="4" id="KW-1185">Reference proteome</keyword>
<evidence type="ECO:0000313" key="4">
    <source>
        <dbReference type="Proteomes" id="UP000620104"/>
    </source>
</evidence>
<organism evidence="3 4">
    <name type="scientific">Naganishia liquefaciens</name>
    <dbReference type="NCBI Taxonomy" id="104408"/>
    <lineage>
        <taxon>Eukaryota</taxon>
        <taxon>Fungi</taxon>
        <taxon>Dikarya</taxon>
        <taxon>Basidiomycota</taxon>
        <taxon>Agaricomycotina</taxon>
        <taxon>Tremellomycetes</taxon>
        <taxon>Filobasidiales</taxon>
        <taxon>Filobasidiaceae</taxon>
        <taxon>Naganishia</taxon>
    </lineage>
</organism>
<evidence type="ECO:0000259" key="2">
    <source>
        <dbReference type="Pfam" id="PF25540"/>
    </source>
</evidence>
<feature type="region of interest" description="Disordered" evidence="1">
    <location>
        <begin position="212"/>
        <end position="234"/>
    </location>
</feature>
<dbReference type="Proteomes" id="UP000620104">
    <property type="component" value="Unassembled WGS sequence"/>
</dbReference>
<feature type="domain" description="DUF7923" evidence="2">
    <location>
        <begin position="244"/>
        <end position="339"/>
    </location>
</feature>
<proteinExistence type="predicted"/>
<gene>
    <name evidence="3" type="ORF">NliqN6_2134</name>
</gene>
<dbReference type="AlphaFoldDB" id="A0A8H3TR86"/>
<feature type="compositionally biased region" description="Low complexity" evidence="1">
    <location>
        <begin position="223"/>
        <end position="234"/>
    </location>
</feature>
<dbReference type="EMBL" id="BLZA01000013">
    <property type="protein sequence ID" value="GHJ85732.1"/>
    <property type="molecule type" value="Genomic_DNA"/>
</dbReference>
<evidence type="ECO:0000256" key="1">
    <source>
        <dbReference type="SAM" id="MobiDB-lite"/>
    </source>
</evidence>
<accession>A0A8H3TR86</accession>
<comment type="caution">
    <text evidence="3">The sequence shown here is derived from an EMBL/GenBank/DDBJ whole genome shotgun (WGS) entry which is preliminary data.</text>
</comment>
<sequence length="359" mass="40112">MSSHDFTGRITVDDWQEYQNLKANFHRYTDCYERERQALLSRIDDLQIANVRLQDKVLIQAEHNKLCEQQSEHYDSVTGGRSLNRRASLYDGSWSKSVPSTMVSPFAPTIFSPTVSLTKAGKPSLAVSIPIPDNSSLAFSTNSNASQLPISVTVEPTTWSTTSPFSAQSLSTPWQSREDENSAYYEFKLTDSQPKAELEEVSLAMGSWADSEFGDDDAPPPATATSAPAGSFPAQNENVDQNLRYAMVLIDVSHVMFPEERVLQGRQGGYAFIEDLHRSITAQLAKQNLPSIVDPLMIRMIVRRGEYGNLKNSSITSEQMDDFCLGMRTHTSSLPIEEVPNEKHEDSTYALLCKFCQNF</sequence>
<dbReference type="OrthoDB" id="2270193at2759"/>